<keyword evidence="2" id="KW-0560">Oxidoreductase</keyword>
<dbReference type="PRINTS" id="PR00420">
    <property type="entry name" value="RNGMNOXGNASE"/>
</dbReference>
<dbReference type="Gene3D" id="3.30.9.10">
    <property type="entry name" value="D-Amino Acid Oxidase, subunit A, domain 2"/>
    <property type="match status" value="1"/>
</dbReference>
<dbReference type="EMBL" id="JBHHMI010000014">
    <property type="protein sequence ID" value="MFB5268289.1"/>
    <property type="molecule type" value="Genomic_DNA"/>
</dbReference>
<comment type="caution">
    <text evidence="2">The sequence shown here is derived from an EMBL/GenBank/DDBJ whole genome shotgun (WGS) entry which is preliminary data.</text>
</comment>
<reference evidence="2 3" key="1">
    <citation type="submission" date="2024-09" db="EMBL/GenBank/DDBJ databases">
        <title>Paenibacillus zeirhizospherea sp. nov., isolated from surface of the maize (Zea mays) roots in a horticulture field, Hungary.</title>
        <authorList>
            <person name="Marton D."/>
            <person name="Farkas M."/>
            <person name="Bedics A."/>
            <person name="Toth E."/>
            <person name="Tancsics A."/>
            <person name="Boka K."/>
            <person name="Maroti G."/>
            <person name="Kriszt B."/>
            <person name="Cserhati M."/>
        </authorList>
    </citation>
    <scope>NUCLEOTIDE SEQUENCE [LARGE SCALE GENOMIC DNA]</scope>
    <source>
        <strain evidence="2 3">KCTC 33519</strain>
    </source>
</reference>
<keyword evidence="2" id="KW-0503">Monooxygenase</keyword>
<keyword evidence="3" id="KW-1185">Reference proteome</keyword>
<evidence type="ECO:0000259" key="1">
    <source>
        <dbReference type="Pfam" id="PF01494"/>
    </source>
</evidence>
<dbReference type="PANTHER" id="PTHR46865">
    <property type="entry name" value="OXIDOREDUCTASE-RELATED"/>
    <property type="match status" value="1"/>
</dbReference>
<accession>A0ABV5AVQ3</accession>
<feature type="domain" description="FAD-binding" evidence="1">
    <location>
        <begin position="13"/>
        <end position="350"/>
    </location>
</feature>
<dbReference type="SUPFAM" id="SSF51905">
    <property type="entry name" value="FAD/NAD(P)-binding domain"/>
    <property type="match status" value="1"/>
</dbReference>
<dbReference type="Proteomes" id="UP001580346">
    <property type="component" value="Unassembled WGS sequence"/>
</dbReference>
<name>A0ABV5AVQ3_9BACL</name>
<protein>
    <submittedName>
        <fullName evidence="2">FAD-dependent monooxygenase</fullName>
    </submittedName>
</protein>
<dbReference type="Pfam" id="PF01494">
    <property type="entry name" value="FAD_binding_3"/>
    <property type="match status" value="1"/>
</dbReference>
<dbReference type="RefSeq" id="WP_375356462.1">
    <property type="nucleotide sequence ID" value="NZ_JBHHMI010000014.1"/>
</dbReference>
<organism evidence="2 3">
    <name type="scientific">Paenibacillus enshidis</name>
    <dbReference type="NCBI Taxonomy" id="1458439"/>
    <lineage>
        <taxon>Bacteria</taxon>
        <taxon>Bacillati</taxon>
        <taxon>Bacillota</taxon>
        <taxon>Bacilli</taxon>
        <taxon>Bacillales</taxon>
        <taxon>Paenibacillaceae</taxon>
        <taxon>Paenibacillus</taxon>
    </lineage>
</organism>
<evidence type="ECO:0000313" key="3">
    <source>
        <dbReference type="Proteomes" id="UP001580346"/>
    </source>
</evidence>
<sequence length="409" mass="44706">MTDKSISRASGKTVLISGASIAGPTLAYWLCKYGFDVTVVERSQTIRGGGYPIDVRGTAIDVVEQMGLLPQLQEAHIHSKKISFIHADGSIAGAIKPEDISGGVEERDIELPRGRLTELLYDLTKQQPVRYQFNDSIATLNDDGSGVDVTFKSGKSGRYDIVIGADGLHSNTRRLVFGQEEPFTRYLGYYFNGFTVPNDLGLSHESIVYATPGRYAILSAARDSDTLHAFLNFASEKPPISDRHDADQQRRLTAEMFAGHGWEVPRLVQAMMEADDLYYDVVAQIHMPHWSAGRVALVGDSAFAPSFLTGQGTSLALVGAYVLAGELASHDEPEEAFAAYEKRMRPFVEANQALVDSGAAAFLFPRTNEELEARNQALATIQSSARGSMPGDESRNVHSSLRLPDYLVK</sequence>
<dbReference type="InterPro" id="IPR002938">
    <property type="entry name" value="FAD-bd"/>
</dbReference>
<dbReference type="Gene3D" id="3.50.50.60">
    <property type="entry name" value="FAD/NAD(P)-binding domain"/>
    <property type="match status" value="1"/>
</dbReference>
<dbReference type="PANTHER" id="PTHR46865:SF2">
    <property type="entry name" value="MONOOXYGENASE"/>
    <property type="match status" value="1"/>
</dbReference>
<evidence type="ECO:0000313" key="2">
    <source>
        <dbReference type="EMBL" id="MFB5268289.1"/>
    </source>
</evidence>
<dbReference type="InterPro" id="IPR051704">
    <property type="entry name" value="FAD_aromatic-hydroxylase"/>
</dbReference>
<dbReference type="GO" id="GO:0004497">
    <property type="term" value="F:monooxygenase activity"/>
    <property type="evidence" value="ECO:0007669"/>
    <property type="project" value="UniProtKB-KW"/>
</dbReference>
<dbReference type="InterPro" id="IPR036188">
    <property type="entry name" value="FAD/NAD-bd_sf"/>
</dbReference>
<gene>
    <name evidence="2" type="ORF">ACE41H_16115</name>
</gene>
<proteinExistence type="predicted"/>